<evidence type="ECO:0000256" key="3">
    <source>
        <dbReference type="ARBA" id="ARBA00022473"/>
    </source>
</evidence>
<evidence type="ECO:0000256" key="7">
    <source>
        <dbReference type="ARBA" id="ARBA00023136"/>
    </source>
</evidence>
<evidence type="ECO:0000256" key="1">
    <source>
        <dbReference type="ARBA" id="ARBA00004479"/>
    </source>
</evidence>
<dbReference type="GO" id="GO:0016020">
    <property type="term" value="C:membrane"/>
    <property type="evidence" value="ECO:0007669"/>
    <property type="project" value="UniProtKB-SubCell"/>
</dbReference>
<gene>
    <name evidence="14" type="primary">LOC108732306</name>
</gene>
<evidence type="ECO:0000313" key="14">
    <source>
        <dbReference type="RefSeq" id="XP_018318521.1"/>
    </source>
</evidence>
<evidence type="ECO:0000256" key="8">
    <source>
        <dbReference type="ARBA" id="ARBA00037847"/>
    </source>
</evidence>
<keyword evidence="13" id="KW-1185">Reference proteome</keyword>
<dbReference type="Proteomes" id="UP000192223">
    <property type="component" value="Unplaced"/>
</dbReference>
<feature type="domain" description="GOLD" evidence="12">
    <location>
        <begin position="21"/>
        <end position="124"/>
    </location>
</feature>
<name>A0A1W4W2X8_AGRPL</name>
<evidence type="ECO:0000259" key="12">
    <source>
        <dbReference type="PROSITE" id="PS50866"/>
    </source>
</evidence>
<evidence type="ECO:0000256" key="11">
    <source>
        <dbReference type="SAM" id="SignalP"/>
    </source>
</evidence>
<reference evidence="14" key="1">
    <citation type="submission" date="2025-08" db="UniProtKB">
        <authorList>
            <consortium name="RefSeq"/>
        </authorList>
    </citation>
    <scope>IDENTIFICATION</scope>
    <source>
        <tissue evidence="14">Entire body</tissue>
    </source>
</reference>
<dbReference type="GO" id="GO:0012505">
    <property type="term" value="C:endomembrane system"/>
    <property type="evidence" value="ECO:0007669"/>
    <property type="project" value="UniProtKB-SubCell"/>
</dbReference>
<dbReference type="InterPro" id="IPR036598">
    <property type="entry name" value="GOLD_dom_sf"/>
</dbReference>
<comment type="subcellular location">
    <subcellularLocation>
        <location evidence="8">Endomembrane system</location>
        <topology evidence="8">Single-pass membrane protein</topology>
    </subcellularLocation>
    <subcellularLocation>
        <location evidence="1 9">Membrane</location>
        <topology evidence="1 9">Single-pass type I membrane protein</topology>
    </subcellularLocation>
</comment>
<evidence type="ECO:0000256" key="6">
    <source>
        <dbReference type="ARBA" id="ARBA00022989"/>
    </source>
</evidence>
<keyword evidence="7 10" id="KW-0472">Membrane</keyword>
<comment type="similarity">
    <text evidence="2 9">Belongs to the EMP24/GP25L family.</text>
</comment>
<dbReference type="RefSeq" id="XP_018318521.1">
    <property type="nucleotide sequence ID" value="XM_018463019.2"/>
</dbReference>
<feature type="signal peptide" evidence="11">
    <location>
        <begin position="1"/>
        <end position="23"/>
    </location>
</feature>
<feature type="transmembrane region" description="Helical" evidence="10">
    <location>
        <begin position="196"/>
        <end position="217"/>
    </location>
</feature>
<evidence type="ECO:0000256" key="10">
    <source>
        <dbReference type="SAM" id="Phobius"/>
    </source>
</evidence>
<accession>A0A1W4W2X8</accession>
<keyword evidence="6 10" id="KW-1133">Transmembrane helix</keyword>
<evidence type="ECO:0000256" key="4">
    <source>
        <dbReference type="ARBA" id="ARBA00022692"/>
    </source>
</evidence>
<dbReference type="OrthoDB" id="5976732at2759"/>
<keyword evidence="5 11" id="KW-0732">Signal</keyword>
<dbReference type="InterPro" id="IPR015720">
    <property type="entry name" value="Emp24-like"/>
</dbReference>
<dbReference type="SUPFAM" id="SSF101576">
    <property type="entry name" value="Supernatant protein factor (SPF), C-terminal domain"/>
    <property type="match status" value="1"/>
</dbReference>
<proteinExistence type="inferred from homology"/>
<dbReference type="AlphaFoldDB" id="A0A1W4W2X8"/>
<dbReference type="PROSITE" id="PS50866">
    <property type="entry name" value="GOLD"/>
    <property type="match status" value="1"/>
</dbReference>
<feature type="chain" id="PRO_5010729075" evidence="11">
    <location>
        <begin position="24"/>
        <end position="233"/>
    </location>
</feature>
<evidence type="ECO:0000256" key="2">
    <source>
        <dbReference type="ARBA" id="ARBA00007104"/>
    </source>
</evidence>
<dbReference type="GeneID" id="108732306"/>
<sequence length="233" mass="26870">MMKQKAISLLFFVISFVLSLVLCFSQKVTELTFFVEAKRDICFCEIWEPSQIVNITYHVKDGGKGDLDVNFIVLDPLGNKLIENKRTKTSSINLVPQSVGEYKLCFDNSHSKLHTKTVSFQYFIEEGSDLAKTATIQYAAEEQNYHVSIADLKQTITKLQLNVGQIRYSQKLFKKREDWEKYLVERKLGLVNTYSVVQMAVMLAAGLIQVLMVRSLFDEKSRIHGIWKKRTNR</sequence>
<dbReference type="SMART" id="SM01190">
    <property type="entry name" value="EMP24_GP25L"/>
    <property type="match status" value="1"/>
</dbReference>
<keyword evidence="4 9" id="KW-0812">Transmembrane</keyword>
<dbReference type="Pfam" id="PF01105">
    <property type="entry name" value="EMP24_GP25L"/>
    <property type="match status" value="1"/>
</dbReference>
<protein>
    <submittedName>
        <fullName evidence="14">Transmembrane emp24 domain-containing protein 1-like</fullName>
    </submittedName>
</protein>
<dbReference type="PANTHER" id="PTHR22811">
    <property type="entry name" value="TRANSMEMBRANE EMP24 DOMAIN-CONTAINING PROTEIN"/>
    <property type="match status" value="1"/>
</dbReference>
<evidence type="ECO:0000256" key="9">
    <source>
        <dbReference type="RuleBase" id="RU003827"/>
    </source>
</evidence>
<evidence type="ECO:0000313" key="13">
    <source>
        <dbReference type="Proteomes" id="UP000192223"/>
    </source>
</evidence>
<keyword evidence="3" id="KW-0217">Developmental protein</keyword>
<evidence type="ECO:0000256" key="5">
    <source>
        <dbReference type="ARBA" id="ARBA00022729"/>
    </source>
</evidence>
<dbReference type="KEGG" id="apln:108732306"/>
<dbReference type="InParanoid" id="A0A1W4W2X8"/>
<dbReference type="InterPro" id="IPR009038">
    <property type="entry name" value="GOLD_dom"/>
</dbReference>
<dbReference type="STRING" id="224129.A0A1W4W2X8"/>
<organism evidence="13 14">
    <name type="scientific">Agrilus planipennis</name>
    <name type="common">Emerald ash borer</name>
    <name type="synonym">Agrilus marcopoli</name>
    <dbReference type="NCBI Taxonomy" id="224129"/>
    <lineage>
        <taxon>Eukaryota</taxon>
        <taxon>Metazoa</taxon>
        <taxon>Ecdysozoa</taxon>
        <taxon>Arthropoda</taxon>
        <taxon>Hexapoda</taxon>
        <taxon>Insecta</taxon>
        <taxon>Pterygota</taxon>
        <taxon>Neoptera</taxon>
        <taxon>Endopterygota</taxon>
        <taxon>Coleoptera</taxon>
        <taxon>Polyphaga</taxon>
        <taxon>Elateriformia</taxon>
        <taxon>Buprestoidea</taxon>
        <taxon>Buprestidae</taxon>
        <taxon>Agrilinae</taxon>
        <taxon>Agrilus</taxon>
    </lineage>
</organism>